<sequence>MKFSNRLKTYRSISRYKSPYSHGIIAHLRNGEWLSYLGSSNDDMQECDYIRAPFFVVTNKVTDHKRDIL</sequence>
<evidence type="ECO:0000313" key="1">
    <source>
        <dbReference type="EMBL" id="KRY08348.1"/>
    </source>
</evidence>
<dbReference type="AlphaFoldDB" id="A0A0V0Z7L9"/>
<gene>
    <name evidence="1" type="ORF">T12_3730</name>
</gene>
<name>A0A0V0Z7L9_9BILA</name>
<comment type="caution">
    <text evidence="1">The sequence shown here is derived from an EMBL/GenBank/DDBJ whole genome shotgun (WGS) entry which is preliminary data.</text>
</comment>
<organism evidence="1 2">
    <name type="scientific">Trichinella patagoniensis</name>
    <dbReference type="NCBI Taxonomy" id="990121"/>
    <lineage>
        <taxon>Eukaryota</taxon>
        <taxon>Metazoa</taxon>
        <taxon>Ecdysozoa</taxon>
        <taxon>Nematoda</taxon>
        <taxon>Enoplea</taxon>
        <taxon>Dorylaimia</taxon>
        <taxon>Trichinellida</taxon>
        <taxon>Trichinellidae</taxon>
        <taxon>Trichinella</taxon>
    </lineage>
</organism>
<dbReference type="EMBL" id="JYDQ01000342">
    <property type="protein sequence ID" value="KRY08348.1"/>
    <property type="molecule type" value="Genomic_DNA"/>
</dbReference>
<proteinExistence type="predicted"/>
<accession>A0A0V0Z7L9</accession>
<evidence type="ECO:0000313" key="2">
    <source>
        <dbReference type="Proteomes" id="UP000054783"/>
    </source>
</evidence>
<reference evidence="1 2" key="1">
    <citation type="submission" date="2015-01" db="EMBL/GenBank/DDBJ databases">
        <title>Evolution of Trichinella species and genotypes.</title>
        <authorList>
            <person name="Korhonen P.K."/>
            <person name="Edoardo P."/>
            <person name="Giuseppe L.R."/>
            <person name="Gasser R.B."/>
        </authorList>
    </citation>
    <scope>NUCLEOTIDE SEQUENCE [LARGE SCALE GENOMIC DNA]</scope>
    <source>
        <strain evidence="1">ISS2496</strain>
    </source>
</reference>
<protein>
    <submittedName>
        <fullName evidence="1">Uncharacterized protein</fullName>
    </submittedName>
</protein>
<keyword evidence="2" id="KW-1185">Reference proteome</keyword>
<dbReference type="Proteomes" id="UP000054783">
    <property type="component" value="Unassembled WGS sequence"/>
</dbReference>